<feature type="compositionally biased region" description="Basic and acidic residues" evidence="5">
    <location>
        <begin position="184"/>
        <end position="220"/>
    </location>
</feature>
<keyword evidence="1" id="KW-0479">Metal-binding</keyword>
<dbReference type="InterPro" id="IPR053000">
    <property type="entry name" value="WSS1-like_metalloprotease"/>
</dbReference>
<evidence type="ECO:0000256" key="2">
    <source>
        <dbReference type="ARBA" id="ARBA00022771"/>
    </source>
</evidence>
<evidence type="ECO:0000313" key="9">
    <source>
        <dbReference type="Proteomes" id="UP001497453"/>
    </source>
</evidence>
<organism evidence="8 9">
    <name type="scientific">Somion occarium</name>
    <dbReference type="NCBI Taxonomy" id="3059160"/>
    <lineage>
        <taxon>Eukaryota</taxon>
        <taxon>Fungi</taxon>
        <taxon>Dikarya</taxon>
        <taxon>Basidiomycota</taxon>
        <taxon>Agaricomycotina</taxon>
        <taxon>Agaricomycetes</taxon>
        <taxon>Polyporales</taxon>
        <taxon>Cerrenaceae</taxon>
        <taxon>Somion</taxon>
    </lineage>
</organism>
<dbReference type="SMART" id="SM00547">
    <property type="entry name" value="ZnF_RBZ"/>
    <property type="match status" value="1"/>
</dbReference>
<reference evidence="9" key="1">
    <citation type="submission" date="2024-04" db="EMBL/GenBank/DDBJ databases">
        <authorList>
            <person name="Shaw F."/>
            <person name="Minotto A."/>
        </authorList>
    </citation>
    <scope>NUCLEOTIDE SEQUENCE [LARGE SCALE GENOMIC DNA]</scope>
</reference>
<evidence type="ECO:0000256" key="3">
    <source>
        <dbReference type="ARBA" id="ARBA00022833"/>
    </source>
</evidence>
<feature type="domain" description="RanBP2-type" evidence="6">
    <location>
        <begin position="313"/>
        <end position="342"/>
    </location>
</feature>
<dbReference type="Proteomes" id="UP001497453">
    <property type="component" value="Chromosome 1"/>
</dbReference>
<dbReference type="EMBL" id="OZ037944">
    <property type="protein sequence ID" value="CAL1694585.1"/>
    <property type="molecule type" value="Genomic_DNA"/>
</dbReference>
<evidence type="ECO:0000256" key="4">
    <source>
        <dbReference type="PROSITE-ProRule" id="PRU00322"/>
    </source>
</evidence>
<feature type="region of interest" description="Disordered" evidence="5">
    <location>
        <begin position="163"/>
        <end position="220"/>
    </location>
</feature>
<protein>
    <recommendedName>
        <fullName evidence="10">WLM-domain-containing protein</fullName>
    </recommendedName>
</protein>
<sequence length="384" mass="42425">MLDTFVKSFTHLKDRPKADEALPLLQRLASLVKPIMRKHGWVLPVLAEFFPESPNLLGLNMNSGQKILIRLRPAWAPDTFYDEEDLVHTLLHELTHNVHGPHDQQFYKYLAGLEEEYEVLKRSGYSGEGFFSKGQRLGQNVSHDLLPHLARAKALEAAEKRRKVSQVLGGPRRLGGGITNGGKSPRELAAEAAERRARDEKACGSGEEAQREADKAARESIEDKVIDLTGDSDTEVEVIKMPIPTKPPQPSQITISQPTEGRRPQAFATPMRSSNRSRSRAPPPRSSKKLITPPPSPDVALGPIKHSHSPIPPAEPWTCPRCTLINEAFAVECAVCLLIRPQTPKPTPGWVCQTCGEKGNPHQFWTCRFCGTVKADSSTSVSSI</sequence>
<keyword evidence="3" id="KW-0862">Zinc</keyword>
<feature type="region of interest" description="Disordered" evidence="5">
    <location>
        <begin position="242"/>
        <end position="299"/>
    </location>
</feature>
<dbReference type="PROSITE" id="PS01358">
    <property type="entry name" value="ZF_RANBP2_1"/>
    <property type="match status" value="1"/>
</dbReference>
<dbReference type="Pfam" id="PF08325">
    <property type="entry name" value="WLM"/>
    <property type="match status" value="1"/>
</dbReference>
<evidence type="ECO:0008006" key="10">
    <source>
        <dbReference type="Google" id="ProtNLM"/>
    </source>
</evidence>
<evidence type="ECO:0000259" key="7">
    <source>
        <dbReference type="PROSITE" id="PS51397"/>
    </source>
</evidence>
<keyword evidence="9" id="KW-1185">Reference proteome</keyword>
<name>A0ABP1CG00_9APHY</name>
<feature type="domain" description="WLM" evidence="7">
    <location>
        <begin position="1"/>
        <end position="198"/>
    </location>
</feature>
<dbReference type="PROSITE" id="PS51397">
    <property type="entry name" value="WLM"/>
    <property type="match status" value="1"/>
</dbReference>
<gene>
    <name evidence="8" type="ORF">GFSPODELE1_LOCUS379</name>
</gene>
<evidence type="ECO:0000259" key="6">
    <source>
        <dbReference type="PROSITE" id="PS50199"/>
    </source>
</evidence>
<dbReference type="InterPro" id="IPR013536">
    <property type="entry name" value="WLM_dom"/>
</dbReference>
<dbReference type="InterPro" id="IPR001876">
    <property type="entry name" value="Znf_RanBP2"/>
</dbReference>
<dbReference type="PROSITE" id="PS50199">
    <property type="entry name" value="ZF_RANBP2_2"/>
    <property type="match status" value="1"/>
</dbReference>
<accession>A0ABP1CG00</accession>
<dbReference type="PANTHER" id="PTHR46622:SF1">
    <property type="entry name" value="DNA-DEPENDENT METALLOPROTEASE WSS1"/>
    <property type="match status" value="1"/>
</dbReference>
<proteinExistence type="predicted"/>
<keyword evidence="2 4" id="KW-0863">Zinc-finger</keyword>
<dbReference type="Gene3D" id="4.10.1060.10">
    <property type="entry name" value="Zinc finger, RanBP2-type"/>
    <property type="match status" value="1"/>
</dbReference>
<evidence type="ECO:0000256" key="5">
    <source>
        <dbReference type="SAM" id="MobiDB-lite"/>
    </source>
</evidence>
<dbReference type="PANTHER" id="PTHR46622">
    <property type="entry name" value="DNA-DEPENDENT METALLOPROTEASE WSS1"/>
    <property type="match status" value="1"/>
</dbReference>
<evidence type="ECO:0000256" key="1">
    <source>
        <dbReference type="ARBA" id="ARBA00022723"/>
    </source>
</evidence>
<evidence type="ECO:0000313" key="8">
    <source>
        <dbReference type="EMBL" id="CAL1694585.1"/>
    </source>
</evidence>